<evidence type="ECO:0000313" key="8">
    <source>
        <dbReference type="Proteomes" id="UP001314229"/>
    </source>
</evidence>
<dbReference type="EMBL" id="CAWUFR010000106">
    <property type="protein sequence ID" value="CAK6967591.1"/>
    <property type="molecule type" value="Genomic_DNA"/>
</dbReference>
<evidence type="ECO:0000313" key="7">
    <source>
        <dbReference type="EMBL" id="CAK6967591.1"/>
    </source>
</evidence>
<keyword evidence="4 6" id="KW-0472">Membrane</keyword>
<evidence type="ECO:0000256" key="3">
    <source>
        <dbReference type="ARBA" id="ARBA00022989"/>
    </source>
</evidence>
<dbReference type="PANTHER" id="PTHR21706:SF15">
    <property type="entry name" value="TRANSMEMBRANE PROTEIN 65"/>
    <property type="match status" value="1"/>
</dbReference>
<keyword evidence="3 6" id="KW-1133">Transmembrane helix</keyword>
<evidence type="ECO:0000256" key="2">
    <source>
        <dbReference type="ARBA" id="ARBA00022692"/>
    </source>
</evidence>
<dbReference type="GO" id="GO:1903779">
    <property type="term" value="P:regulation of cardiac conduction"/>
    <property type="evidence" value="ECO:0007669"/>
    <property type="project" value="TreeGrafter"/>
</dbReference>
<dbReference type="Pfam" id="PF10507">
    <property type="entry name" value="TMEM65"/>
    <property type="match status" value="1"/>
</dbReference>
<gene>
    <name evidence="7" type="ORF">FSCOSCO3_A007037</name>
</gene>
<proteinExistence type="predicted"/>
<feature type="transmembrane region" description="Helical" evidence="6">
    <location>
        <begin position="147"/>
        <end position="167"/>
    </location>
</feature>
<reference evidence="7 8" key="1">
    <citation type="submission" date="2024-01" db="EMBL/GenBank/DDBJ databases">
        <authorList>
            <person name="Alioto T."/>
            <person name="Alioto T."/>
            <person name="Gomez Garrido J."/>
        </authorList>
    </citation>
    <scope>NUCLEOTIDE SEQUENCE [LARGE SCALE GENOMIC DNA]</scope>
</reference>
<name>A0AAV1PBG3_SCOSC</name>
<keyword evidence="8" id="KW-1185">Reference proteome</keyword>
<dbReference type="PANTHER" id="PTHR21706">
    <property type="entry name" value="TRANSMEMBRANE PROTEIN 65"/>
    <property type="match status" value="1"/>
</dbReference>
<dbReference type="GO" id="GO:0005739">
    <property type="term" value="C:mitochondrion"/>
    <property type="evidence" value="ECO:0007669"/>
    <property type="project" value="TreeGrafter"/>
</dbReference>
<dbReference type="InterPro" id="IPR019537">
    <property type="entry name" value="TMEM65"/>
</dbReference>
<dbReference type="AlphaFoldDB" id="A0AAV1PBG3"/>
<sequence length="257" mass="27538">MLPSLRTVLRPALSLRAGTGLTRAGLSNHQTPALASPGPRLASEPPLFMLVQRCNLGTHPLKEPVEPLNSPRGAKEFIYSLHPTERTCLLRELHKFESIAIAQGQLEIAPPTRAQLRYVLLHNALPFVGFGFLDNCIMIVAGTHIELSIGVILGISTMAAAALGNLVSDLAGLGLAGYVEALASRLGMQIPDLSPKQADMWQTRVSSHSGKALGVGIGCILGMFPLLFFKDDDEKKDGKKKAEVKTETPATTESSEN</sequence>
<feature type="transmembrane region" description="Helical" evidence="6">
    <location>
        <begin position="212"/>
        <end position="229"/>
    </location>
</feature>
<dbReference type="GO" id="GO:0003231">
    <property type="term" value="P:cardiac ventricle development"/>
    <property type="evidence" value="ECO:0007669"/>
    <property type="project" value="TreeGrafter"/>
</dbReference>
<protein>
    <submittedName>
        <fullName evidence="7">Transmembrane protein 65-like</fullName>
    </submittedName>
</protein>
<evidence type="ECO:0000256" key="1">
    <source>
        <dbReference type="ARBA" id="ARBA00004141"/>
    </source>
</evidence>
<evidence type="ECO:0000256" key="5">
    <source>
        <dbReference type="SAM" id="MobiDB-lite"/>
    </source>
</evidence>
<dbReference type="GO" id="GO:0016020">
    <property type="term" value="C:membrane"/>
    <property type="evidence" value="ECO:0007669"/>
    <property type="project" value="UniProtKB-SubCell"/>
</dbReference>
<feature type="compositionally biased region" description="Basic and acidic residues" evidence="5">
    <location>
        <begin position="234"/>
        <end position="246"/>
    </location>
</feature>
<feature type="region of interest" description="Disordered" evidence="5">
    <location>
        <begin position="234"/>
        <end position="257"/>
    </location>
</feature>
<dbReference type="Proteomes" id="UP001314229">
    <property type="component" value="Unassembled WGS sequence"/>
</dbReference>
<keyword evidence="2 6" id="KW-0812">Transmembrane</keyword>
<evidence type="ECO:0000256" key="6">
    <source>
        <dbReference type="SAM" id="Phobius"/>
    </source>
</evidence>
<comment type="subcellular location">
    <subcellularLocation>
        <location evidence="1">Membrane</location>
        <topology evidence="1">Multi-pass membrane protein</topology>
    </subcellularLocation>
</comment>
<organism evidence="7 8">
    <name type="scientific">Scomber scombrus</name>
    <name type="common">Atlantic mackerel</name>
    <name type="synonym">Scomber vernalis</name>
    <dbReference type="NCBI Taxonomy" id="13677"/>
    <lineage>
        <taxon>Eukaryota</taxon>
        <taxon>Metazoa</taxon>
        <taxon>Chordata</taxon>
        <taxon>Craniata</taxon>
        <taxon>Vertebrata</taxon>
        <taxon>Euteleostomi</taxon>
        <taxon>Actinopterygii</taxon>
        <taxon>Neopterygii</taxon>
        <taxon>Teleostei</taxon>
        <taxon>Neoteleostei</taxon>
        <taxon>Acanthomorphata</taxon>
        <taxon>Pelagiaria</taxon>
        <taxon>Scombriformes</taxon>
        <taxon>Scombridae</taxon>
        <taxon>Scomber</taxon>
    </lineage>
</organism>
<accession>A0AAV1PBG3</accession>
<feature type="compositionally biased region" description="Polar residues" evidence="5">
    <location>
        <begin position="248"/>
        <end position="257"/>
    </location>
</feature>
<evidence type="ECO:0000256" key="4">
    <source>
        <dbReference type="ARBA" id="ARBA00023136"/>
    </source>
</evidence>
<comment type="caution">
    <text evidence="7">The sequence shown here is derived from an EMBL/GenBank/DDBJ whole genome shotgun (WGS) entry which is preliminary data.</text>
</comment>